<dbReference type="GO" id="GO:0005634">
    <property type="term" value="C:nucleus"/>
    <property type="evidence" value="ECO:0007669"/>
    <property type="project" value="UniProtKB-SubCell"/>
</dbReference>
<dbReference type="AlphaFoldDB" id="A0A1Y2HVV5"/>
<dbReference type="EC" id="1.13.11.54" evidence="11"/>
<feature type="binding site" evidence="11">
    <location>
        <position position="92"/>
    </location>
    <ligand>
        <name>Fe(2+)</name>
        <dbReference type="ChEBI" id="CHEBI:29033"/>
        <note>for iron-dependent acireductone dioxygenase activity</note>
    </ligand>
</feature>
<keyword evidence="10 11" id="KW-0539">Nucleus</keyword>
<dbReference type="GO" id="GO:0010308">
    <property type="term" value="F:acireductone dioxygenase (Ni2+-requiring) activity"/>
    <property type="evidence" value="ECO:0007669"/>
    <property type="project" value="UniProtKB-UniRule"/>
</dbReference>
<evidence type="ECO:0000313" key="12">
    <source>
        <dbReference type="EMBL" id="ORZ37272.1"/>
    </source>
</evidence>
<feature type="binding site" evidence="11">
    <location>
        <position position="90"/>
    </location>
    <ligand>
        <name>Fe(2+)</name>
        <dbReference type="ChEBI" id="CHEBI:29033"/>
        <note>for iron-dependent acireductone dioxygenase activity</note>
    </ligand>
</feature>
<feature type="binding site" evidence="11">
    <location>
        <position position="96"/>
    </location>
    <ligand>
        <name>Fe(2+)</name>
        <dbReference type="ChEBI" id="CHEBI:29033"/>
        <note>for iron-dependent acireductone dioxygenase activity</note>
    </ligand>
</feature>
<keyword evidence="4 11" id="KW-0028">Amino-acid biosynthesis</keyword>
<dbReference type="InterPro" id="IPR027496">
    <property type="entry name" value="ARD_euk"/>
</dbReference>
<feature type="binding site" evidence="11">
    <location>
        <position position="90"/>
    </location>
    <ligand>
        <name>Ni(2+)</name>
        <dbReference type="ChEBI" id="CHEBI:49786"/>
        <note>for nickel-dependent acireductone dioxygenase activity</note>
    </ligand>
</feature>
<sequence>MVRAYFYDNIADVDPREPHIKPDSADIPLSELAKLGVLYWRHDVSSESAYLPQVDAICKERNYSSRDVIIVSPDKLPNYEEKIKIFFDEHLHEDEEIRFILEGSGYFDVRNKQDEWIRIHLDAGDMIILPAGIYHRFVSDSNNYIKAMRLFKENPNWIALSRTKPETEQVPTRAEYLSSIQDAA</sequence>
<protein>
    <recommendedName>
        <fullName evidence="11">Acireductone dioxygenase</fullName>
    </recommendedName>
    <alternativeName>
        <fullName evidence="11">Acireductone dioxygenase (Fe(2+)-requiring)</fullName>
        <shortName evidence="11">ARD'</shortName>
        <shortName evidence="11">Fe-ARD</shortName>
        <ecNumber evidence="11">1.13.11.54</ecNumber>
    </alternativeName>
    <alternativeName>
        <fullName evidence="11">Acireductone dioxygenase (Ni(2+)-requiring)</fullName>
        <shortName evidence="11">ARD</shortName>
        <shortName evidence="11">Ni-ARD</shortName>
        <ecNumber evidence="11">1.13.11.53</ecNumber>
    </alternativeName>
</protein>
<dbReference type="STRING" id="765915.A0A1Y2HVV5"/>
<keyword evidence="13" id="KW-1185">Reference proteome</keyword>
<keyword evidence="6 11" id="KW-0223">Dioxygenase</keyword>
<dbReference type="GO" id="GO:0005737">
    <property type="term" value="C:cytoplasm"/>
    <property type="evidence" value="ECO:0007669"/>
    <property type="project" value="UniProtKB-SubCell"/>
</dbReference>
<evidence type="ECO:0000256" key="1">
    <source>
        <dbReference type="ARBA" id="ARBA00000428"/>
    </source>
</evidence>
<evidence type="ECO:0000256" key="10">
    <source>
        <dbReference type="ARBA" id="ARBA00023242"/>
    </source>
</evidence>
<dbReference type="HAMAP" id="MF_03154">
    <property type="entry name" value="Salvage_MtnD_euk"/>
    <property type="match status" value="1"/>
</dbReference>
<evidence type="ECO:0000256" key="5">
    <source>
        <dbReference type="ARBA" id="ARBA00022723"/>
    </source>
</evidence>
<comment type="similarity">
    <text evidence="11">Belongs to the acireductone dioxygenase (ARD) family.</text>
</comment>
<reference evidence="12 13" key="1">
    <citation type="submission" date="2016-07" db="EMBL/GenBank/DDBJ databases">
        <title>Pervasive Adenine N6-methylation of Active Genes in Fungi.</title>
        <authorList>
            <consortium name="DOE Joint Genome Institute"/>
            <person name="Mondo S.J."/>
            <person name="Dannebaum R.O."/>
            <person name="Kuo R.C."/>
            <person name="Labutti K."/>
            <person name="Haridas S."/>
            <person name="Kuo A."/>
            <person name="Salamov A."/>
            <person name="Ahrendt S.R."/>
            <person name="Lipzen A."/>
            <person name="Sullivan W."/>
            <person name="Andreopoulos W.B."/>
            <person name="Clum A."/>
            <person name="Lindquist E."/>
            <person name="Daum C."/>
            <person name="Ramamoorthy G.K."/>
            <person name="Gryganskyi A."/>
            <person name="Culley D."/>
            <person name="Magnuson J.K."/>
            <person name="James T.Y."/>
            <person name="O'Malley M.A."/>
            <person name="Stajich J.E."/>
            <person name="Spatafora J.W."/>
            <person name="Visel A."/>
            <person name="Grigoriev I.V."/>
        </authorList>
    </citation>
    <scope>NUCLEOTIDE SEQUENCE [LARGE SCALE GENOMIC DNA]</scope>
    <source>
        <strain evidence="12 13">PL171</strain>
    </source>
</reference>
<gene>
    <name evidence="11" type="primary">ADI1</name>
    <name evidence="12" type="ORF">BCR44DRAFT_285945</name>
</gene>
<organism evidence="12 13">
    <name type="scientific">Catenaria anguillulae PL171</name>
    <dbReference type="NCBI Taxonomy" id="765915"/>
    <lineage>
        <taxon>Eukaryota</taxon>
        <taxon>Fungi</taxon>
        <taxon>Fungi incertae sedis</taxon>
        <taxon>Blastocladiomycota</taxon>
        <taxon>Blastocladiomycetes</taxon>
        <taxon>Blastocladiales</taxon>
        <taxon>Catenariaceae</taxon>
        <taxon>Catenaria</taxon>
    </lineage>
</organism>
<dbReference type="InterPro" id="IPR011051">
    <property type="entry name" value="RmlC_Cupin_sf"/>
</dbReference>
<keyword evidence="8 11" id="KW-0408">Iron</keyword>
<keyword evidence="9 11" id="KW-0486">Methionine biosynthesis</keyword>
<comment type="cofactor">
    <cofactor evidence="11">
        <name>Fe(2+)</name>
        <dbReference type="ChEBI" id="CHEBI:29033"/>
    </cofactor>
    <cofactor evidence="11">
        <name>Ni(2+)</name>
        <dbReference type="ChEBI" id="CHEBI:49786"/>
    </cofactor>
    <text evidence="11">Binds either 1 Fe or Ni cation per monomer. Iron-binding promotes an acireductone dioxygenase reaction producing 2-keto-4-methylthiobutyrate, while nickel-binding promotes an acireductone dioxygenase reaction producing 3-(methylsulfanyl)propanoate.</text>
</comment>
<evidence type="ECO:0000256" key="9">
    <source>
        <dbReference type="ARBA" id="ARBA00023167"/>
    </source>
</evidence>
<dbReference type="OrthoDB" id="1867259at2759"/>
<evidence type="ECO:0000313" key="13">
    <source>
        <dbReference type="Proteomes" id="UP000193411"/>
    </source>
</evidence>
<comment type="catalytic activity">
    <reaction evidence="11">
        <text>1,2-dihydroxy-5-(methylsulfanyl)pent-1-en-3-one + O2 = 3-(methylsulfanyl)propanoate + CO + formate + 2 H(+)</text>
        <dbReference type="Rhea" id="RHEA:14161"/>
        <dbReference type="ChEBI" id="CHEBI:15378"/>
        <dbReference type="ChEBI" id="CHEBI:15379"/>
        <dbReference type="ChEBI" id="CHEBI:15740"/>
        <dbReference type="ChEBI" id="CHEBI:17245"/>
        <dbReference type="ChEBI" id="CHEBI:49016"/>
        <dbReference type="ChEBI" id="CHEBI:49252"/>
        <dbReference type="EC" id="1.13.11.53"/>
    </reaction>
</comment>
<evidence type="ECO:0000256" key="4">
    <source>
        <dbReference type="ARBA" id="ARBA00022605"/>
    </source>
</evidence>
<dbReference type="CDD" id="cd02232">
    <property type="entry name" value="cupin_ARD"/>
    <property type="match status" value="1"/>
</dbReference>
<dbReference type="GO" id="GO:0010309">
    <property type="term" value="F:acireductone dioxygenase [iron(II)-requiring] activity"/>
    <property type="evidence" value="ECO:0007669"/>
    <property type="project" value="UniProtKB-UniRule"/>
</dbReference>
<name>A0A1Y2HVV5_9FUNG</name>
<proteinExistence type="inferred from homology"/>
<dbReference type="PANTHER" id="PTHR23418:SF0">
    <property type="entry name" value="ACIREDUCTONE DIOXYGENASE"/>
    <property type="match status" value="1"/>
</dbReference>
<evidence type="ECO:0000256" key="7">
    <source>
        <dbReference type="ARBA" id="ARBA00023002"/>
    </source>
</evidence>
<dbReference type="SUPFAM" id="SSF51182">
    <property type="entry name" value="RmlC-like cupins"/>
    <property type="match status" value="1"/>
</dbReference>
<comment type="catalytic activity">
    <reaction evidence="1 11">
        <text>1,2-dihydroxy-5-(methylsulfanyl)pent-1-en-3-one + O2 = 4-methylsulfanyl-2-oxobutanoate + formate + 2 H(+)</text>
        <dbReference type="Rhea" id="RHEA:24504"/>
        <dbReference type="ChEBI" id="CHEBI:15378"/>
        <dbReference type="ChEBI" id="CHEBI:15379"/>
        <dbReference type="ChEBI" id="CHEBI:15740"/>
        <dbReference type="ChEBI" id="CHEBI:16723"/>
        <dbReference type="ChEBI" id="CHEBI:49252"/>
        <dbReference type="EC" id="1.13.11.54"/>
    </reaction>
</comment>
<dbReference type="UniPathway" id="UPA00904">
    <property type="reaction ID" value="UER00878"/>
</dbReference>
<evidence type="ECO:0000256" key="6">
    <source>
        <dbReference type="ARBA" id="ARBA00022964"/>
    </source>
</evidence>
<dbReference type="Pfam" id="PF03079">
    <property type="entry name" value="ARD"/>
    <property type="match status" value="1"/>
</dbReference>
<feature type="binding site" evidence="11">
    <location>
        <position position="135"/>
    </location>
    <ligand>
        <name>Fe(2+)</name>
        <dbReference type="ChEBI" id="CHEBI:29033"/>
        <note>for iron-dependent acireductone dioxygenase activity</note>
    </ligand>
</feature>
<accession>A0A1Y2HVV5</accession>
<dbReference type="Gene3D" id="2.60.120.10">
    <property type="entry name" value="Jelly Rolls"/>
    <property type="match status" value="1"/>
</dbReference>
<dbReference type="Proteomes" id="UP000193411">
    <property type="component" value="Unassembled WGS sequence"/>
</dbReference>
<feature type="binding site" evidence="11">
    <location>
        <position position="92"/>
    </location>
    <ligand>
        <name>Ni(2+)</name>
        <dbReference type="ChEBI" id="CHEBI:49786"/>
        <note>for nickel-dependent acireductone dioxygenase activity</note>
    </ligand>
</feature>
<keyword evidence="3 11" id="KW-0533">Nickel</keyword>
<evidence type="ECO:0000256" key="11">
    <source>
        <dbReference type="HAMAP-Rule" id="MF_03154"/>
    </source>
</evidence>
<feature type="binding site" evidence="11">
    <location>
        <position position="96"/>
    </location>
    <ligand>
        <name>Ni(2+)</name>
        <dbReference type="ChEBI" id="CHEBI:49786"/>
        <note>for nickel-dependent acireductone dioxygenase activity</note>
    </ligand>
</feature>
<dbReference type="GO" id="GO:0016151">
    <property type="term" value="F:nickel cation binding"/>
    <property type="evidence" value="ECO:0007669"/>
    <property type="project" value="UniProtKB-UniRule"/>
</dbReference>
<comment type="function">
    <text evidence="11">Catalyzes 2 different reactions between oxygen and the acireductone 1,2-dihydroxy-3-keto-5-methylthiopentene (DHK-MTPene) depending upon the metal bound in the active site. Fe-containing acireductone dioxygenase (Fe-ARD) produces formate and 2-keto-4-methylthiobutyrate (KMTB), the alpha-ketoacid precursor of methionine in the methionine recycle pathway. Ni-containing acireductone dioxygenase (Ni-ARD) produces methylthiopropionate, carbon monoxide and formate, and does not lie on the methionine recycle pathway.</text>
</comment>
<dbReference type="FunFam" id="2.60.120.10:FF:000099">
    <property type="entry name" value="1,2-dihydroxy-3-keto-5-methylthiopentene dioxygenase"/>
    <property type="match status" value="1"/>
</dbReference>
<dbReference type="EMBL" id="MCFL01000013">
    <property type="protein sequence ID" value="ORZ37272.1"/>
    <property type="molecule type" value="Genomic_DNA"/>
</dbReference>
<evidence type="ECO:0000256" key="2">
    <source>
        <dbReference type="ARBA" id="ARBA00022490"/>
    </source>
</evidence>
<dbReference type="EC" id="1.13.11.53" evidence="11"/>
<dbReference type="GO" id="GO:0005506">
    <property type="term" value="F:iron ion binding"/>
    <property type="evidence" value="ECO:0007669"/>
    <property type="project" value="UniProtKB-UniRule"/>
</dbReference>
<keyword evidence="5 11" id="KW-0479">Metal-binding</keyword>
<keyword evidence="7 11" id="KW-0560">Oxidoreductase</keyword>
<comment type="caution">
    <text evidence="12">The sequence shown here is derived from an EMBL/GenBank/DDBJ whole genome shotgun (WGS) entry which is preliminary data.</text>
</comment>
<dbReference type="InterPro" id="IPR004313">
    <property type="entry name" value="ARD"/>
</dbReference>
<feature type="binding site" evidence="11">
    <location>
        <position position="135"/>
    </location>
    <ligand>
        <name>Ni(2+)</name>
        <dbReference type="ChEBI" id="CHEBI:49786"/>
        <note>for nickel-dependent acireductone dioxygenase activity</note>
    </ligand>
</feature>
<dbReference type="InterPro" id="IPR014710">
    <property type="entry name" value="RmlC-like_jellyroll"/>
</dbReference>
<dbReference type="PANTHER" id="PTHR23418">
    <property type="entry name" value="ACIREDUCTONE DIOXYGENASE"/>
    <property type="match status" value="1"/>
</dbReference>
<dbReference type="GO" id="GO:0019509">
    <property type="term" value="P:L-methionine salvage from methylthioadenosine"/>
    <property type="evidence" value="ECO:0007669"/>
    <property type="project" value="UniProtKB-UniRule"/>
</dbReference>
<evidence type="ECO:0000256" key="3">
    <source>
        <dbReference type="ARBA" id="ARBA00022596"/>
    </source>
</evidence>
<evidence type="ECO:0000256" key="8">
    <source>
        <dbReference type="ARBA" id="ARBA00023004"/>
    </source>
</evidence>
<keyword evidence="2 11" id="KW-0963">Cytoplasm</keyword>
<comment type="subcellular location">
    <subcellularLocation>
        <location evidence="11">Cytoplasm</location>
    </subcellularLocation>
    <subcellularLocation>
        <location evidence="11">Nucleus</location>
    </subcellularLocation>
</comment>
<comment type="pathway">
    <text evidence="11">Amino-acid biosynthesis; L-methionine biosynthesis via salvage pathway; L-methionine from S-methyl-5-thio-alpha-D-ribose 1-phosphate: step 5/6.</text>
</comment>